<feature type="binding site" evidence="16">
    <location>
        <position position="596"/>
    </location>
    <ligand>
        <name>ATP</name>
        <dbReference type="ChEBI" id="CHEBI:30616"/>
    </ligand>
</feature>
<proteinExistence type="inferred from homology"/>
<evidence type="ECO:0000313" key="25">
    <source>
        <dbReference type="Proteomes" id="UP000008810"/>
    </source>
</evidence>
<feature type="domain" description="Protein kinase" evidence="20">
    <location>
        <begin position="568"/>
        <end position="819"/>
    </location>
</feature>
<keyword evidence="18" id="KW-0472">Membrane</keyword>
<dbReference type="Gene3D" id="2.90.10.10">
    <property type="entry name" value="Bulb-type lectin domain"/>
    <property type="match status" value="1"/>
</dbReference>
<keyword evidence="3 15" id="KW-0723">Serine/threonine-protein kinase</keyword>
<keyword evidence="25" id="KW-1185">Reference proteome</keyword>
<dbReference type="PIRSF" id="PIRSF000641">
    <property type="entry name" value="SRK"/>
    <property type="match status" value="1"/>
</dbReference>
<evidence type="ECO:0000256" key="13">
    <source>
        <dbReference type="ARBA" id="ARBA00047899"/>
    </source>
</evidence>
<dbReference type="OMA" id="KNSTYWR"/>
<dbReference type="Pfam" id="PF07714">
    <property type="entry name" value="PK_Tyr_Ser-Thr"/>
    <property type="match status" value="1"/>
</dbReference>
<dbReference type="GO" id="GO:0005886">
    <property type="term" value="C:plasma membrane"/>
    <property type="evidence" value="ECO:0000318"/>
    <property type="project" value="GO_Central"/>
</dbReference>
<dbReference type="Gene3D" id="3.30.200.20">
    <property type="entry name" value="Phosphorylase Kinase, domain 1"/>
    <property type="match status" value="1"/>
</dbReference>
<dbReference type="SUPFAM" id="SSF51110">
    <property type="entry name" value="alpha-D-mannose-specific plant lectins"/>
    <property type="match status" value="1"/>
</dbReference>
<dbReference type="GO" id="GO:0051707">
    <property type="term" value="P:response to other organism"/>
    <property type="evidence" value="ECO:0007669"/>
    <property type="project" value="UniProtKB-ARBA"/>
</dbReference>
<reference evidence="23" key="2">
    <citation type="submission" date="2017-06" db="EMBL/GenBank/DDBJ databases">
        <title>WGS assembly of Brachypodium distachyon.</title>
        <authorList>
            <consortium name="The International Brachypodium Initiative"/>
            <person name="Lucas S."/>
            <person name="Harmon-Smith M."/>
            <person name="Lail K."/>
            <person name="Tice H."/>
            <person name="Grimwood J."/>
            <person name="Bruce D."/>
            <person name="Barry K."/>
            <person name="Shu S."/>
            <person name="Lindquist E."/>
            <person name="Wang M."/>
            <person name="Pitluck S."/>
            <person name="Vogel J.P."/>
            <person name="Garvin D.F."/>
            <person name="Mockler T.C."/>
            <person name="Schmutz J."/>
            <person name="Rokhsar D."/>
            <person name="Bevan M.W."/>
        </authorList>
    </citation>
    <scope>NUCLEOTIDE SEQUENCE</scope>
    <source>
        <strain evidence="23">Bd21</strain>
    </source>
</reference>
<dbReference type="FunFam" id="3.30.200.20:FF:000195">
    <property type="entry name" value="G-type lectin S-receptor-like serine/threonine-protein kinase"/>
    <property type="match status" value="1"/>
</dbReference>
<dbReference type="InterPro" id="IPR008271">
    <property type="entry name" value="Ser/Thr_kinase_AS"/>
</dbReference>
<dbReference type="GO" id="GO:0005524">
    <property type="term" value="F:ATP binding"/>
    <property type="evidence" value="ECO:0007669"/>
    <property type="project" value="UniProtKB-UniRule"/>
</dbReference>
<gene>
    <name evidence="24" type="primary">LOC100846157</name>
    <name evidence="23" type="ORF">BRADI_1g25187v3</name>
</gene>
<reference evidence="24" key="3">
    <citation type="submission" date="2018-08" db="UniProtKB">
        <authorList>
            <consortium name="EnsemblPlants"/>
        </authorList>
    </citation>
    <scope>IDENTIFICATION</scope>
    <source>
        <strain evidence="24">cv. Bd21</strain>
    </source>
</reference>
<dbReference type="PANTHER" id="PTHR27002:SF181">
    <property type="entry name" value="RECEPTOR-LIKE SERINE_THREONINE-PROTEIN KINASE"/>
    <property type="match status" value="1"/>
</dbReference>
<evidence type="ECO:0000256" key="15">
    <source>
        <dbReference type="PIRNR" id="PIRNR000641"/>
    </source>
</evidence>
<keyword evidence="7 15" id="KW-0547">Nucleotide-binding</keyword>
<feature type="domain" description="Bulb-type lectin" evidence="21">
    <location>
        <begin position="31"/>
        <end position="162"/>
    </location>
</feature>
<dbReference type="GeneID" id="100846157"/>
<dbReference type="AlphaFoldDB" id="I1GTM2"/>
<evidence type="ECO:0000256" key="9">
    <source>
        <dbReference type="ARBA" id="ARBA00022840"/>
    </source>
</evidence>
<evidence type="ECO:0000259" key="22">
    <source>
        <dbReference type="PROSITE" id="PS50948"/>
    </source>
</evidence>
<dbReference type="PROSITE" id="PS00107">
    <property type="entry name" value="PROTEIN_KINASE_ATP"/>
    <property type="match status" value="1"/>
</dbReference>
<dbReference type="FunFam" id="1.10.510.10:FF:000060">
    <property type="entry name" value="G-type lectin S-receptor-like serine/threonine-protein kinase"/>
    <property type="match status" value="1"/>
</dbReference>
<keyword evidence="18" id="KW-1133">Transmembrane helix</keyword>
<dbReference type="SMART" id="SM00108">
    <property type="entry name" value="B_lectin"/>
    <property type="match status" value="1"/>
</dbReference>
<dbReference type="EC" id="2.7.11.1" evidence="15"/>
<dbReference type="InterPro" id="IPR001245">
    <property type="entry name" value="Ser-Thr/Tyr_kinase_cat_dom"/>
</dbReference>
<feature type="region of interest" description="Disordered" evidence="17">
    <location>
        <begin position="511"/>
        <end position="549"/>
    </location>
</feature>
<dbReference type="EMBL" id="CM000880">
    <property type="protein sequence ID" value="KQK15839.1"/>
    <property type="molecule type" value="Genomic_DNA"/>
</dbReference>
<comment type="similarity">
    <text evidence="15">Belongs to the protein kinase superfamily. Ser/Thr protein kinase family.</text>
</comment>
<keyword evidence="6 19" id="KW-0732">Signal</keyword>
<dbReference type="SMART" id="SM00473">
    <property type="entry name" value="PAN_AP"/>
    <property type="match status" value="1"/>
</dbReference>
<keyword evidence="8 15" id="KW-0418">Kinase</keyword>
<dbReference type="eggNOG" id="ENOG502QSUU">
    <property type="taxonomic scope" value="Eukaryota"/>
</dbReference>
<evidence type="ECO:0000313" key="23">
    <source>
        <dbReference type="EMBL" id="KQK15839.1"/>
    </source>
</evidence>
<evidence type="ECO:0000256" key="14">
    <source>
        <dbReference type="ARBA" id="ARBA00048679"/>
    </source>
</evidence>
<evidence type="ECO:0000259" key="21">
    <source>
        <dbReference type="PROSITE" id="PS50927"/>
    </source>
</evidence>
<dbReference type="GO" id="GO:0006955">
    <property type="term" value="P:immune response"/>
    <property type="evidence" value="ECO:0000318"/>
    <property type="project" value="GO_Central"/>
</dbReference>
<dbReference type="InterPro" id="IPR000719">
    <property type="entry name" value="Prot_kinase_dom"/>
</dbReference>
<evidence type="ECO:0000259" key="20">
    <source>
        <dbReference type="PROSITE" id="PS50011"/>
    </source>
</evidence>
<dbReference type="EnsemblPlants" id="KQK15839">
    <property type="protein sequence ID" value="KQK15839"/>
    <property type="gene ID" value="BRADI_1g25187v3"/>
</dbReference>
<evidence type="ECO:0000256" key="3">
    <source>
        <dbReference type="ARBA" id="ARBA00022527"/>
    </source>
</evidence>
<sequence>MEHARLVTPTALAAVPFFFLFLLLCLHADAATTLLQGQSLGRNDKLVSPNGAFLLAFFVPRGGGDGSRAYLGVLYARAAEETVPWVANRDAPVSASSALYSATVTSSGQLQILEGDRVVWQTSNTPPSSSSGNNNNFTLTIQDTGNLVLGNGGQNTAPLWQSFDHPTDTFLPGMSITLDRRDGAVASNTLFTSWASPGDPAPGNFTLGQDPLGSAQLYIWRHTPGNTPNNSGIKYWRSGQWANTKFVGIPWRSLYVYGFRLAGDASRGSGTRGGVMSYTFSAYNESQFRFVLKPNGTETCYMLLESTGAWEVVWSQPTIPCHAYNTCGPNAGCAAADDHGRAAACKCLQGFEPRSEEEYYGRGNWTRGCVRSKPLTCSERNVEVSGGDAFAALPGVKLPDFAVWESTVGGADACKGWCLANCTCGAYSYSDGTGCLTWSGRDLVDVYKFPNGEGYDLHIKVPASLLETGAKRRRWTAVIVSVVTALAVVLAACGILLWKCRRRIGEKLGVGGREEKKPRPSMLHPRREAKNDFSGPKQQPDLEEAENGDSCELPLFPLETLAEATGGFSDSNKLGEGGFGHVYKGSLPGGEEVAVKRLSKSSGQGCEEFKNEVILISKLQHRNLVRILGCCIQGHEKMLVYEYMPNKSLDAFLFDPARRGLLDWKTRLSIIEGIARGLLYLHRDSRLRVVHRDLKASNILLDHDMNPKISDFGMARIFGGDQKQENTNRVVGTLGYMSPEYAMEGLFSVRSDVYSFGILVLEIITGQKNSSFHHMEGSLNIVGYAWQMWNADKGSELIDPSIRSSSASREALRCVHMALLCVQDHACDRPDIPYVVMALGSDSSVLPMPKPPTFTLQCTSSDREGFLGGNADYYESYSASDLTVTMLQGR</sequence>
<evidence type="ECO:0000256" key="4">
    <source>
        <dbReference type="ARBA" id="ARBA00022536"/>
    </source>
</evidence>
<keyword evidence="9 15" id="KW-0067">ATP-binding</keyword>
<keyword evidence="2" id="KW-1003">Cell membrane</keyword>
<evidence type="ECO:0000256" key="6">
    <source>
        <dbReference type="ARBA" id="ARBA00022729"/>
    </source>
</evidence>
<protein>
    <recommendedName>
        <fullName evidence="15">Receptor-like serine/threonine-protein kinase</fullName>
        <ecNumber evidence="15">2.7.11.1</ecNumber>
    </recommendedName>
</protein>
<evidence type="ECO:0000256" key="8">
    <source>
        <dbReference type="ARBA" id="ARBA00022777"/>
    </source>
</evidence>
<dbReference type="GO" id="GO:0004674">
    <property type="term" value="F:protein serine/threonine kinase activity"/>
    <property type="evidence" value="ECO:0000318"/>
    <property type="project" value="GO_Central"/>
</dbReference>
<dbReference type="GO" id="GO:0007165">
    <property type="term" value="P:signal transduction"/>
    <property type="evidence" value="ECO:0000318"/>
    <property type="project" value="GO_Central"/>
</dbReference>
<dbReference type="InterPro" id="IPR000858">
    <property type="entry name" value="S_locus_glycoprot_dom"/>
</dbReference>
<evidence type="ECO:0000256" key="10">
    <source>
        <dbReference type="ARBA" id="ARBA00023157"/>
    </source>
</evidence>
<dbReference type="Pfam" id="PF08276">
    <property type="entry name" value="PAN_2"/>
    <property type="match status" value="1"/>
</dbReference>
<evidence type="ECO:0000256" key="5">
    <source>
        <dbReference type="ARBA" id="ARBA00022679"/>
    </source>
</evidence>
<dbReference type="PROSITE" id="PS50927">
    <property type="entry name" value="BULB_LECTIN"/>
    <property type="match status" value="1"/>
</dbReference>
<keyword evidence="18" id="KW-0812">Transmembrane</keyword>
<dbReference type="RefSeq" id="XP_010237216.1">
    <property type="nucleotide sequence ID" value="XM_010238914.3"/>
</dbReference>
<comment type="subcellular location">
    <subcellularLocation>
        <location evidence="1">Cell membrane</location>
        <topology evidence="1">Single-pass type I membrane protein</topology>
    </subcellularLocation>
</comment>
<dbReference type="CDD" id="cd01098">
    <property type="entry name" value="PAN_AP_plant"/>
    <property type="match status" value="1"/>
</dbReference>
<feature type="signal peptide" evidence="19">
    <location>
        <begin position="1"/>
        <end position="30"/>
    </location>
</feature>
<dbReference type="InterPro" id="IPR024171">
    <property type="entry name" value="SRK-like_kinase"/>
</dbReference>
<evidence type="ECO:0000256" key="18">
    <source>
        <dbReference type="SAM" id="Phobius"/>
    </source>
</evidence>
<evidence type="ECO:0000313" key="24">
    <source>
        <dbReference type="EnsemblPlants" id="KQK15839"/>
    </source>
</evidence>
<comment type="catalytic activity">
    <reaction evidence="14 15">
        <text>L-seryl-[protein] + ATP = O-phospho-L-seryl-[protein] + ADP + H(+)</text>
        <dbReference type="Rhea" id="RHEA:17989"/>
        <dbReference type="Rhea" id="RHEA-COMP:9863"/>
        <dbReference type="Rhea" id="RHEA-COMP:11604"/>
        <dbReference type="ChEBI" id="CHEBI:15378"/>
        <dbReference type="ChEBI" id="CHEBI:29999"/>
        <dbReference type="ChEBI" id="CHEBI:30616"/>
        <dbReference type="ChEBI" id="CHEBI:83421"/>
        <dbReference type="ChEBI" id="CHEBI:456216"/>
        <dbReference type="EC" id="2.7.11.1"/>
    </reaction>
</comment>
<dbReference type="CDD" id="cd14066">
    <property type="entry name" value="STKc_IRAK"/>
    <property type="match status" value="1"/>
</dbReference>
<evidence type="ECO:0000256" key="7">
    <source>
        <dbReference type="ARBA" id="ARBA00022741"/>
    </source>
</evidence>
<evidence type="ECO:0000256" key="16">
    <source>
        <dbReference type="PROSITE-ProRule" id="PRU10141"/>
    </source>
</evidence>
<dbReference type="KEGG" id="bdi:100846157"/>
<feature type="transmembrane region" description="Helical" evidence="18">
    <location>
        <begin position="475"/>
        <end position="498"/>
    </location>
</feature>
<dbReference type="Gene3D" id="1.10.510.10">
    <property type="entry name" value="Transferase(Phosphotransferase) domain 1"/>
    <property type="match status" value="1"/>
</dbReference>
<name>I1GTM2_BRADI</name>
<evidence type="ECO:0000256" key="11">
    <source>
        <dbReference type="ARBA" id="ARBA00023170"/>
    </source>
</evidence>
<reference evidence="23 24" key="1">
    <citation type="journal article" date="2010" name="Nature">
        <title>Genome sequencing and analysis of the model grass Brachypodium distachyon.</title>
        <authorList>
            <consortium name="International Brachypodium Initiative"/>
        </authorList>
    </citation>
    <scope>NUCLEOTIDE SEQUENCE [LARGE SCALE GENOMIC DNA]</scope>
    <source>
        <strain evidence="23">Bd21</strain>
        <strain evidence="24">cv. Bd21</strain>
    </source>
</reference>
<accession>I1GTM2</accession>
<feature type="domain" description="Apple" evidence="22">
    <location>
        <begin position="377"/>
        <end position="462"/>
    </location>
</feature>
<keyword evidence="5 15" id="KW-0808">Transferase</keyword>
<dbReference type="Proteomes" id="UP000008810">
    <property type="component" value="Chromosome 1"/>
</dbReference>
<dbReference type="PROSITE" id="PS50011">
    <property type="entry name" value="PROTEIN_KINASE_DOM"/>
    <property type="match status" value="1"/>
</dbReference>
<dbReference type="GO" id="GO:0048544">
    <property type="term" value="P:recognition of pollen"/>
    <property type="evidence" value="ECO:0007669"/>
    <property type="project" value="InterPro"/>
</dbReference>
<dbReference type="CDD" id="cd00028">
    <property type="entry name" value="B_lectin"/>
    <property type="match status" value="1"/>
</dbReference>
<dbReference type="Pfam" id="PF01453">
    <property type="entry name" value="B_lectin"/>
    <property type="match status" value="1"/>
</dbReference>
<dbReference type="Gramene" id="KQK15839">
    <property type="protein sequence ID" value="KQK15839"/>
    <property type="gene ID" value="BRADI_1g25187v3"/>
</dbReference>
<comment type="catalytic activity">
    <reaction evidence="13 15">
        <text>L-threonyl-[protein] + ATP = O-phospho-L-threonyl-[protein] + ADP + H(+)</text>
        <dbReference type="Rhea" id="RHEA:46608"/>
        <dbReference type="Rhea" id="RHEA-COMP:11060"/>
        <dbReference type="Rhea" id="RHEA-COMP:11605"/>
        <dbReference type="ChEBI" id="CHEBI:15378"/>
        <dbReference type="ChEBI" id="CHEBI:30013"/>
        <dbReference type="ChEBI" id="CHEBI:30616"/>
        <dbReference type="ChEBI" id="CHEBI:61977"/>
        <dbReference type="ChEBI" id="CHEBI:456216"/>
        <dbReference type="EC" id="2.7.11.1"/>
    </reaction>
</comment>
<dbReference type="Pfam" id="PF00954">
    <property type="entry name" value="S_locus_glycop"/>
    <property type="match status" value="1"/>
</dbReference>
<dbReference type="OrthoDB" id="1910371at2759"/>
<evidence type="ECO:0000256" key="12">
    <source>
        <dbReference type="ARBA" id="ARBA00023180"/>
    </source>
</evidence>
<dbReference type="InterPro" id="IPR011009">
    <property type="entry name" value="Kinase-like_dom_sf"/>
</dbReference>
<keyword evidence="4" id="KW-0245">EGF-like domain</keyword>
<evidence type="ECO:0000256" key="1">
    <source>
        <dbReference type="ARBA" id="ARBA00004251"/>
    </source>
</evidence>
<dbReference type="PANTHER" id="PTHR27002">
    <property type="entry name" value="RECEPTOR-LIKE SERINE/THREONINE-PROTEIN KINASE SD1-8"/>
    <property type="match status" value="1"/>
</dbReference>
<dbReference type="InterPro" id="IPR017441">
    <property type="entry name" value="Protein_kinase_ATP_BS"/>
</dbReference>
<dbReference type="HOGENOM" id="CLU_000288_116_7_1"/>
<organism evidence="23">
    <name type="scientific">Brachypodium distachyon</name>
    <name type="common">Purple false brome</name>
    <name type="synonym">Trachynia distachya</name>
    <dbReference type="NCBI Taxonomy" id="15368"/>
    <lineage>
        <taxon>Eukaryota</taxon>
        <taxon>Viridiplantae</taxon>
        <taxon>Streptophyta</taxon>
        <taxon>Embryophyta</taxon>
        <taxon>Tracheophyta</taxon>
        <taxon>Spermatophyta</taxon>
        <taxon>Magnoliopsida</taxon>
        <taxon>Liliopsida</taxon>
        <taxon>Poales</taxon>
        <taxon>Poaceae</taxon>
        <taxon>BOP clade</taxon>
        <taxon>Pooideae</taxon>
        <taxon>Stipodae</taxon>
        <taxon>Brachypodieae</taxon>
        <taxon>Brachypodium</taxon>
    </lineage>
</organism>
<dbReference type="SUPFAM" id="SSF56112">
    <property type="entry name" value="Protein kinase-like (PK-like)"/>
    <property type="match status" value="1"/>
</dbReference>
<evidence type="ECO:0000256" key="2">
    <source>
        <dbReference type="ARBA" id="ARBA00022475"/>
    </source>
</evidence>
<dbReference type="PROSITE" id="PS50948">
    <property type="entry name" value="PAN"/>
    <property type="match status" value="1"/>
</dbReference>
<dbReference type="InterPro" id="IPR036426">
    <property type="entry name" value="Bulb-type_lectin_dom_sf"/>
</dbReference>
<evidence type="ECO:0000256" key="17">
    <source>
        <dbReference type="SAM" id="MobiDB-lite"/>
    </source>
</evidence>
<dbReference type="SMART" id="SM00220">
    <property type="entry name" value="S_TKc"/>
    <property type="match status" value="1"/>
</dbReference>
<evidence type="ECO:0000256" key="19">
    <source>
        <dbReference type="SAM" id="SignalP"/>
    </source>
</evidence>
<keyword evidence="11" id="KW-0675">Receptor</keyword>
<dbReference type="InterPro" id="IPR003609">
    <property type="entry name" value="Pan_app"/>
</dbReference>
<dbReference type="PROSITE" id="PS00108">
    <property type="entry name" value="PROTEIN_KINASE_ST"/>
    <property type="match status" value="1"/>
</dbReference>
<dbReference type="InterPro" id="IPR001480">
    <property type="entry name" value="Bulb-type_lectin_dom"/>
</dbReference>
<keyword evidence="12" id="KW-0325">Glycoprotein</keyword>
<keyword evidence="10" id="KW-1015">Disulfide bond</keyword>
<feature type="chain" id="PRO_5014094078" description="Receptor-like serine/threonine-protein kinase" evidence="19">
    <location>
        <begin position="31"/>
        <end position="890"/>
    </location>
</feature>